<evidence type="ECO:0000313" key="4">
    <source>
        <dbReference type="Proteomes" id="UP000009328"/>
    </source>
</evidence>
<organism evidence="3 4">
    <name type="scientific">Wickerhamomyces ciferrii (strain ATCC 14091 / BCRC 22168 / CBS 111 / JCM 3599 / NBRC 0793 / NRRL Y-1031 F-60-10)</name>
    <name type="common">Yeast</name>
    <name type="synonym">Pichia ciferrii</name>
    <dbReference type="NCBI Taxonomy" id="1206466"/>
    <lineage>
        <taxon>Eukaryota</taxon>
        <taxon>Fungi</taxon>
        <taxon>Dikarya</taxon>
        <taxon>Ascomycota</taxon>
        <taxon>Saccharomycotina</taxon>
        <taxon>Saccharomycetes</taxon>
        <taxon>Phaffomycetales</taxon>
        <taxon>Wickerhamomycetaceae</taxon>
        <taxon>Wickerhamomyces</taxon>
    </lineage>
</organism>
<dbReference type="PANTHER" id="PTHR23310">
    <property type="entry name" value="ACYL-COA-BINDING PROTEIN, ACBP"/>
    <property type="match status" value="1"/>
</dbReference>
<dbReference type="InterPro" id="IPR035984">
    <property type="entry name" value="Acyl-CoA-binding_sf"/>
</dbReference>
<comment type="caution">
    <text evidence="3">The sequence shown here is derived from an EMBL/GenBank/DDBJ whole genome shotgun (WGS) entry which is preliminary data.</text>
</comment>
<dbReference type="InParanoid" id="K0KWA2"/>
<protein>
    <submittedName>
        <fullName evidence="3">Acyl-CoA-binding domain-containing protein 5</fullName>
    </submittedName>
</protein>
<dbReference type="PROSITE" id="PS51228">
    <property type="entry name" value="ACB_2"/>
    <property type="match status" value="1"/>
</dbReference>
<dbReference type="Proteomes" id="UP000009328">
    <property type="component" value="Unassembled WGS sequence"/>
</dbReference>
<evidence type="ECO:0000256" key="1">
    <source>
        <dbReference type="ARBA" id="ARBA00023121"/>
    </source>
</evidence>
<dbReference type="GO" id="GO:0000062">
    <property type="term" value="F:fatty-acyl-CoA binding"/>
    <property type="evidence" value="ECO:0007669"/>
    <property type="project" value="InterPro"/>
</dbReference>
<evidence type="ECO:0000259" key="2">
    <source>
        <dbReference type="PROSITE" id="PS51228"/>
    </source>
</evidence>
<sequence length="306" mass="34797">MSDSIDRVFVKAISTIRALSTRSGYGSLPRPPVENRIRLYGLYKQATGFNQEDESARRKYDAWKSEEGISKTEAKRRYIAFLIETMRTYASGTHEARELLNELEYLWDQIKEIIPSPSPPLTPLHTFPSNVAIAGGNGGSLTGSLYGDSFLMDDRSAILGYHSNKSELNLSKDVAILKKEVGLALRRINNELNQINQARFNTNGGNNGSNYDDENDDNLWRGYKIIRKLTKFLFKFLGNVLKRLIIDLVILISIIKFIRYKNGLDVNLSTTNSTNNGIINRFLFGIFKLLNKVNLVNFNRLYIEID</sequence>
<dbReference type="STRING" id="1206466.K0KWA2"/>
<dbReference type="Gene3D" id="1.20.80.10">
    <property type="match status" value="1"/>
</dbReference>
<dbReference type="GO" id="GO:0006631">
    <property type="term" value="P:fatty acid metabolic process"/>
    <property type="evidence" value="ECO:0007669"/>
    <property type="project" value="TreeGrafter"/>
</dbReference>
<accession>K0KWA2</accession>
<dbReference type="AlphaFoldDB" id="K0KWA2"/>
<dbReference type="eggNOG" id="KOG0817">
    <property type="taxonomic scope" value="Eukaryota"/>
</dbReference>
<dbReference type="InterPro" id="IPR014352">
    <property type="entry name" value="FERM/acyl-CoA-bd_prot_sf"/>
</dbReference>
<proteinExistence type="predicted"/>
<reference evidence="3 4" key="1">
    <citation type="journal article" date="2012" name="Eukaryot. Cell">
        <title>Draft genome sequence of Wickerhamomyces ciferrii NRRL Y-1031 F-60-10.</title>
        <authorList>
            <person name="Schneider J."/>
            <person name="Andrea H."/>
            <person name="Blom J."/>
            <person name="Jaenicke S."/>
            <person name="Ruckert C."/>
            <person name="Schorsch C."/>
            <person name="Szczepanowski R."/>
            <person name="Farwick M."/>
            <person name="Goesmann A."/>
            <person name="Puhler A."/>
            <person name="Schaffer S."/>
            <person name="Tauch A."/>
            <person name="Kohler T."/>
            <person name="Brinkrolf K."/>
        </authorList>
    </citation>
    <scope>NUCLEOTIDE SEQUENCE [LARGE SCALE GENOMIC DNA]</scope>
    <source>
        <strain evidence="4">ATCC 14091 / BCRC 22168 / CBS 111 / JCM 3599 / NBRC 0793 / NRRL Y-1031 F-60-10</strain>
    </source>
</reference>
<name>K0KWA2_WICCF</name>
<evidence type="ECO:0000313" key="3">
    <source>
        <dbReference type="EMBL" id="CCH46252.1"/>
    </source>
</evidence>
<keyword evidence="1" id="KW-0446">Lipid-binding</keyword>
<dbReference type="EMBL" id="CAIF01000236">
    <property type="protein sequence ID" value="CCH46252.1"/>
    <property type="molecule type" value="Genomic_DNA"/>
</dbReference>
<keyword evidence="4" id="KW-1185">Reference proteome</keyword>
<dbReference type="Pfam" id="PF00887">
    <property type="entry name" value="ACBP"/>
    <property type="match status" value="1"/>
</dbReference>
<feature type="domain" description="ACB" evidence="2">
    <location>
        <begin position="5"/>
        <end position="91"/>
    </location>
</feature>
<dbReference type="HOGENOM" id="CLU_950162_0_0_1"/>
<dbReference type="InterPro" id="IPR000582">
    <property type="entry name" value="Acyl-CoA-binding_protein"/>
</dbReference>
<gene>
    <name evidence="3" type="ORF">BN7_5844</name>
</gene>
<dbReference type="SUPFAM" id="SSF47027">
    <property type="entry name" value="Acyl-CoA binding protein"/>
    <property type="match status" value="1"/>
</dbReference>
<dbReference type="PANTHER" id="PTHR23310:SF133">
    <property type="entry name" value="COA BINDING PROTEIN, PUTATIVE (AFU_ORTHOLOGUE AFUA_1G12300)-RELATED"/>
    <property type="match status" value="1"/>
</dbReference>